<organism evidence="2">
    <name type="scientific">Mytilinidion resinicola</name>
    <dbReference type="NCBI Taxonomy" id="574789"/>
    <lineage>
        <taxon>Eukaryota</taxon>
        <taxon>Fungi</taxon>
        <taxon>Dikarya</taxon>
        <taxon>Ascomycota</taxon>
        <taxon>Pezizomycotina</taxon>
        <taxon>Dothideomycetes</taxon>
        <taxon>Pleosporomycetidae</taxon>
        <taxon>Mytilinidiales</taxon>
        <taxon>Mytilinidiaceae</taxon>
        <taxon>Mytilinidion</taxon>
    </lineage>
</organism>
<dbReference type="EMBL" id="MU003699">
    <property type="protein sequence ID" value="KAF2811222.1"/>
    <property type="molecule type" value="Genomic_DNA"/>
</dbReference>
<evidence type="ECO:0000259" key="1">
    <source>
        <dbReference type="Pfam" id="PF06985"/>
    </source>
</evidence>
<dbReference type="PANTHER" id="PTHR33112:SF9">
    <property type="entry name" value="HETEROKARYON INCOMPATIBILITY DOMAIN-CONTAINING PROTEIN"/>
    <property type="match status" value="1"/>
</dbReference>
<dbReference type="Proteomes" id="UP000504636">
    <property type="component" value="Unplaced"/>
</dbReference>
<reference evidence="2 4" key="1">
    <citation type="journal article" date="2020" name="Stud. Mycol.">
        <title>101 Dothideomycetes genomes: a test case for predicting lifestyles and emergence of pathogens.</title>
        <authorList>
            <person name="Haridas S."/>
            <person name="Albert R."/>
            <person name="Binder M."/>
            <person name="Bloem J."/>
            <person name="Labutti K."/>
            <person name="Salamov A."/>
            <person name="Andreopoulos B."/>
            <person name="Baker S."/>
            <person name="Barry K."/>
            <person name="Bills G."/>
            <person name="Bluhm B."/>
            <person name="Cannon C."/>
            <person name="Castanera R."/>
            <person name="Culley D."/>
            <person name="Daum C."/>
            <person name="Ezra D."/>
            <person name="Gonzalez J."/>
            <person name="Henrissat B."/>
            <person name="Kuo A."/>
            <person name="Liang C."/>
            <person name="Lipzen A."/>
            <person name="Lutzoni F."/>
            <person name="Magnuson J."/>
            <person name="Mondo S."/>
            <person name="Nolan M."/>
            <person name="Ohm R."/>
            <person name="Pangilinan J."/>
            <person name="Park H.-J."/>
            <person name="Ramirez L."/>
            <person name="Alfaro M."/>
            <person name="Sun H."/>
            <person name="Tritt A."/>
            <person name="Yoshinaga Y."/>
            <person name="Zwiers L.-H."/>
            <person name="Turgeon B."/>
            <person name="Goodwin S."/>
            <person name="Spatafora J."/>
            <person name="Crous P."/>
            <person name="Grigoriev I."/>
        </authorList>
    </citation>
    <scope>NUCLEOTIDE SEQUENCE</scope>
    <source>
        <strain evidence="2 4">CBS 304.34</strain>
    </source>
</reference>
<evidence type="ECO:0000313" key="2">
    <source>
        <dbReference type="EMBL" id="KAF2811222.1"/>
    </source>
</evidence>
<feature type="non-terminal residue" evidence="2">
    <location>
        <position position="1"/>
    </location>
</feature>
<gene>
    <name evidence="2 4" type="ORF">BDZ99DRAFT_385824</name>
</gene>
<reference evidence="4" key="3">
    <citation type="submission" date="2025-04" db="UniProtKB">
        <authorList>
            <consortium name="RefSeq"/>
        </authorList>
    </citation>
    <scope>IDENTIFICATION</scope>
    <source>
        <strain evidence="4">CBS 304.34</strain>
    </source>
</reference>
<dbReference type="OrthoDB" id="2958217at2759"/>
<dbReference type="GeneID" id="54456342"/>
<sequence>EDTNYVALSHYWGNTHTFITTSTNLAKTYEGIPWLELPKTFQDAVIINRRLGIRYLWIDSLCILQDSESDWHFESARMGEIYTNSYITSAASLAPNGGTGIFHSRSGETYKFENGVTVKLSLASSHLDPPRPLTLYSHAHGLFKSGSYKLMCYRTAQKS</sequence>
<dbReference type="Pfam" id="PF06985">
    <property type="entry name" value="HET"/>
    <property type="match status" value="1"/>
</dbReference>
<protein>
    <submittedName>
        <fullName evidence="2 4">Heterokaryon incompatibility</fullName>
    </submittedName>
</protein>
<keyword evidence="3" id="KW-1185">Reference proteome</keyword>
<reference evidence="4" key="2">
    <citation type="submission" date="2020-04" db="EMBL/GenBank/DDBJ databases">
        <authorList>
            <consortium name="NCBI Genome Project"/>
        </authorList>
    </citation>
    <scope>NUCLEOTIDE SEQUENCE</scope>
    <source>
        <strain evidence="4">CBS 304.34</strain>
    </source>
</reference>
<dbReference type="AlphaFoldDB" id="A0A6A6YQP6"/>
<dbReference type="InterPro" id="IPR010730">
    <property type="entry name" value="HET"/>
</dbReference>
<evidence type="ECO:0000313" key="4">
    <source>
        <dbReference type="RefSeq" id="XP_033578186.1"/>
    </source>
</evidence>
<proteinExistence type="predicted"/>
<dbReference type="RefSeq" id="XP_033578186.1">
    <property type="nucleotide sequence ID" value="XM_033715449.1"/>
</dbReference>
<dbReference type="PANTHER" id="PTHR33112">
    <property type="entry name" value="DOMAIN PROTEIN, PUTATIVE-RELATED"/>
    <property type="match status" value="1"/>
</dbReference>
<evidence type="ECO:0000313" key="3">
    <source>
        <dbReference type="Proteomes" id="UP000504636"/>
    </source>
</evidence>
<accession>A0A6A6YQP6</accession>
<name>A0A6A6YQP6_9PEZI</name>
<feature type="domain" description="Heterokaryon incompatibility" evidence="1">
    <location>
        <begin position="5"/>
        <end position="111"/>
    </location>
</feature>